<evidence type="ECO:0000313" key="2">
    <source>
        <dbReference type="EMBL" id="MSS17713.1"/>
    </source>
</evidence>
<keyword evidence="1" id="KW-1133">Transmembrane helix</keyword>
<dbReference type="AlphaFoldDB" id="A0A6L5XE72"/>
<evidence type="ECO:0000313" key="3">
    <source>
        <dbReference type="Proteomes" id="UP000483362"/>
    </source>
</evidence>
<feature type="transmembrane region" description="Helical" evidence="1">
    <location>
        <begin position="76"/>
        <end position="98"/>
    </location>
</feature>
<protein>
    <recommendedName>
        <fullName evidence="4">Transmembrane protein</fullName>
    </recommendedName>
</protein>
<name>A0A6L5XE72_9BACT</name>
<dbReference type="InterPro" id="IPR045691">
    <property type="entry name" value="DUF6056"/>
</dbReference>
<keyword evidence="1" id="KW-0472">Membrane</keyword>
<keyword evidence="1" id="KW-0812">Transmembrane</keyword>
<proteinExistence type="predicted"/>
<feature type="transmembrane region" description="Helical" evidence="1">
    <location>
        <begin position="239"/>
        <end position="258"/>
    </location>
</feature>
<feature type="transmembrane region" description="Helical" evidence="1">
    <location>
        <begin position="197"/>
        <end position="217"/>
    </location>
</feature>
<feature type="transmembrane region" description="Helical" evidence="1">
    <location>
        <begin position="270"/>
        <end position="288"/>
    </location>
</feature>
<reference evidence="2 3" key="1">
    <citation type="submission" date="2019-08" db="EMBL/GenBank/DDBJ databases">
        <title>In-depth cultivation of the pig gut microbiome towards novel bacterial diversity and tailored functional studies.</title>
        <authorList>
            <person name="Wylensek D."/>
            <person name="Hitch T.C.A."/>
            <person name="Clavel T."/>
        </authorList>
    </citation>
    <scope>NUCLEOTIDE SEQUENCE [LARGE SCALE GENOMIC DNA]</scope>
    <source>
        <strain evidence="2 3">Oil-RF-744-WCA-WT-10</strain>
    </source>
</reference>
<accession>A0A6L5XE72</accession>
<evidence type="ECO:0008006" key="4">
    <source>
        <dbReference type="Google" id="ProtNLM"/>
    </source>
</evidence>
<dbReference type="Pfam" id="PF19528">
    <property type="entry name" value="DUF6056"/>
    <property type="match status" value="1"/>
</dbReference>
<comment type="caution">
    <text evidence="2">The sequence shown here is derived from an EMBL/GenBank/DDBJ whole genome shotgun (WGS) entry which is preliminary data.</text>
</comment>
<gene>
    <name evidence="2" type="ORF">FYJ29_08090</name>
</gene>
<feature type="transmembrane region" description="Helical" evidence="1">
    <location>
        <begin position="322"/>
        <end position="343"/>
    </location>
</feature>
<dbReference type="RefSeq" id="WP_154327791.1">
    <property type="nucleotide sequence ID" value="NZ_CP045696.1"/>
</dbReference>
<dbReference type="Proteomes" id="UP000483362">
    <property type="component" value="Unassembled WGS sequence"/>
</dbReference>
<feature type="transmembrane region" description="Helical" evidence="1">
    <location>
        <begin position="110"/>
        <end position="129"/>
    </location>
</feature>
<organism evidence="2 3">
    <name type="scientific">Sodaliphilus pleomorphus</name>
    <dbReference type="NCBI Taxonomy" id="2606626"/>
    <lineage>
        <taxon>Bacteria</taxon>
        <taxon>Pseudomonadati</taxon>
        <taxon>Bacteroidota</taxon>
        <taxon>Bacteroidia</taxon>
        <taxon>Bacteroidales</taxon>
        <taxon>Muribaculaceae</taxon>
        <taxon>Sodaliphilus</taxon>
    </lineage>
</organism>
<dbReference type="EMBL" id="VULT01000011">
    <property type="protein sequence ID" value="MSS17713.1"/>
    <property type="molecule type" value="Genomic_DNA"/>
</dbReference>
<evidence type="ECO:0000256" key="1">
    <source>
        <dbReference type="SAM" id="Phobius"/>
    </source>
</evidence>
<sequence>MSKYMSWMLLGAIAAAAAVAFYGWNLVGDDIVFSHRWLTALSRKGPLLAYPYYAAVHWLSTNGRMANILMPWFTGLLPRVATTALLALMVAALHWATARCAGVRNPWARIVIYGLVLTTLPWPDSILLYDCQLNYVWAAALCLMASMLMLSRKRWRSWQTVAGGLLCFVAGAMHEGCGVPLCLALWVAVWRKERVNVAWLVCFTLGALFVVASPGIWKRFVEHRGTAEWTVAEITVTSLYYYVLLLAAVVAMALTARGRDALAQLCRSPWLVWMLAATFAVPFCLVSGTIGRTGWFAQLFSLIALVRMLPGSRSRVSRLLPVAACGLWIFGLAHLMCFAQWQYRLNGEVRDMLAKYRASSCGIVMGDYTSDCDVPWLTLGKQRGVPDSDDVWTLATVRQHWAATAAQSRQLVILPASAAPLTARENAWVTPRCHLGSKSRATGVIHTYEGIDLRACRDRRGRIWIEEPVVLDSGAKLYKLTPLEADYGDKRVLTTCSPASAAAPCDRGE</sequence>
<feature type="transmembrane region" description="Helical" evidence="1">
    <location>
        <begin position="135"/>
        <end position="151"/>
    </location>
</feature>
<keyword evidence="3" id="KW-1185">Reference proteome</keyword>